<evidence type="ECO:0000313" key="2">
    <source>
        <dbReference type="Proteomes" id="UP001341840"/>
    </source>
</evidence>
<evidence type="ECO:0000313" key="1">
    <source>
        <dbReference type="EMBL" id="MED6120415.1"/>
    </source>
</evidence>
<comment type="caution">
    <text evidence="1">The sequence shown here is derived from an EMBL/GenBank/DDBJ whole genome shotgun (WGS) entry which is preliminary data.</text>
</comment>
<proteinExistence type="predicted"/>
<name>A0ABU6R8X0_9FABA</name>
<keyword evidence="2" id="KW-1185">Reference proteome</keyword>
<gene>
    <name evidence="1" type="ORF">PIB30_020607</name>
</gene>
<accession>A0ABU6R8X0</accession>
<dbReference type="EMBL" id="JASCZI010030274">
    <property type="protein sequence ID" value="MED6120415.1"/>
    <property type="molecule type" value="Genomic_DNA"/>
</dbReference>
<sequence length="163" mass="18165">MEVQRIREVMVEKKRLLMVSRGAERRWDIEDCSGGRERGLVVTGPERPTFQGLSFDARKSDGRLALRPIRPCVGLGRDWGPCLASGPCRSSIQNSCPELRKLRRVRALQVDDIVKCIGRIFGRAELYGLACPELVDGHVGSPKDRFGRIGCLESSWKGNVSSI</sequence>
<dbReference type="Proteomes" id="UP001341840">
    <property type="component" value="Unassembled WGS sequence"/>
</dbReference>
<organism evidence="1 2">
    <name type="scientific">Stylosanthes scabra</name>
    <dbReference type="NCBI Taxonomy" id="79078"/>
    <lineage>
        <taxon>Eukaryota</taxon>
        <taxon>Viridiplantae</taxon>
        <taxon>Streptophyta</taxon>
        <taxon>Embryophyta</taxon>
        <taxon>Tracheophyta</taxon>
        <taxon>Spermatophyta</taxon>
        <taxon>Magnoliopsida</taxon>
        <taxon>eudicotyledons</taxon>
        <taxon>Gunneridae</taxon>
        <taxon>Pentapetalae</taxon>
        <taxon>rosids</taxon>
        <taxon>fabids</taxon>
        <taxon>Fabales</taxon>
        <taxon>Fabaceae</taxon>
        <taxon>Papilionoideae</taxon>
        <taxon>50 kb inversion clade</taxon>
        <taxon>dalbergioids sensu lato</taxon>
        <taxon>Dalbergieae</taxon>
        <taxon>Pterocarpus clade</taxon>
        <taxon>Stylosanthes</taxon>
    </lineage>
</organism>
<protein>
    <submittedName>
        <fullName evidence="1">Uncharacterized protein</fullName>
    </submittedName>
</protein>
<reference evidence="1 2" key="1">
    <citation type="journal article" date="2023" name="Plants (Basel)">
        <title>Bridging the Gap: Combining Genomics and Transcriptomics Approaches to Understand Stylosanthes scabra, an Orphan Legume from the Brazilian Caatinga.</title>
        <authorList>
            <person name="Ferreira-Neto J.R.C."/>
            <person name="da Silva M.D."/>
            <person name="Binneck E."/>
            <person name="de Melo N.F."/>
            <person name="da Silva R.H."/>
            <person name="de Melo A.L.T.M."/>
            <person name="Pandolfi V."/>
            <person name="Bustamante F.O."/>
            <person name="Brasileiro-Vidal A.C."/>
            <person name="Benko-Iseppon A.M."/>
        </authorList>
    </citation>
    <scope>NUCLEOTIDE SEQUENCE [LARGE SCALE GENOMIC DNA]</scope>
    <source>
        <tissue evidence="1">Leaves</tissue>
    </source>
</reference>